<reference evidence="1 2" key="1">
    <citation type="submission" date="2023-03" db="EMBL/GenBank/DDBJ databases">
        <title>WGS of Gossypium arboreum.</title>
        <authorList>
            <person name="Yu D."/>
        </authorList>
    </citation>
    <scope>NUCLEOTIDE SEQUENCE [LARGE SCALE GENOMIC DNA]</scope>
    <source>
        <tissue evidence="1">Leaf</tissue>
    </source>
</reference>
<dbReference type="Proteomes" id="UP001358586">
    <property type="component" value="Chromosome 12"/>
</dbReference>
<comment type="caution">
    <text evidence="1">The sequence shown here is derived from an EMBL/GenBank/DDBJ whole genome shotgun (WGS) entry which is preliminary data.</text>
</comment>
<gene>
    <name evidence="1" type="ORF">PVK06_044810</name>
</gene>
<evidence type="ECO:0000313" key="1">
    <source>
        <dbReference type="EMBL" id="KAK5776845.1"/>
    </source>
</evidence>
<proteinExistence type="predicted"/>
<name>A0ABR0MSC4_GOSAR</name>
<accession>A0ABR0MSC4</accession>
<keyword evidence="2" id="KW-1185">Reference proteome</keyword>
<evidence type="ECO:0000313" key="2">
    <source>
        <dbReference type="Proteomes" id="UP001358586"/>
    </source>
</evidence>
<organism evidence="1 2">
    <name type="scientific">Gossypium arboreum</name>
    <name type="common">Tree cotton</name>
    <name type="synonym">Gossypium nanking</name>
    <dbReference type="NCBI Taxonomy" id="29729"/>
    <lineage>
        <taxon>Eukaryota</taxon>
        <taxon>Viridiplantae</taxon>
        <taxon>Streptophyta</taxon>
        <taxon>Embryophyta</taxon>
        <taxon>Tracheophyta</taxon>
        <taxon>Spermatophyta</taxon>
        <taxon>Magnoliopsida</taxon>
        <taxon>eudicotyledons</taxon>
        <taxon>Gunneridae</taxon>
        <taxon>Pentapetalae</taxon>
        <taxon>rosids</taxon>
        <taxon>malvids</taxon>
        <taxon>Malvales</taxon>
        <taxon>Malvaceae</taxon>
        <taxon>Malvoideae</taxon>
        <taxon>Gossypium</taxon>
    </lineage>
</organism>
<sequence>MLLLQGYSSISYKHQDAIKWRSWFTPKRARAKPDREDRRWDPRLDFYCPANGSRDSDSIIIKDAGRWSRLESRLRIQNLSLDRSMASKWARGKIHETVITDSIDKVSDLITLNPKRWNEEVLTKVFSREDATTIGCEPVS</sequence>
<dbReference type="EMBL" id="JARKNE010000012">
    <property type="protein sequence ID" value="KAK5776845.1"/>
    <property type="molecule type" value="Genomic_DNA"/>
</dbReference>
<protein>
    <submittedName>
        <fullName evidence="1">Uncharacterized protein</fullName>
    </submittedName>
</protein>